<feature type="transmembrane region" description="Helical" evidence="6">
    <location>
        <begin position="204"/>
        <end position="226"/>
    </location>
</feature>
<reference evidence="7 8" key="1">
    <citation type="submission" date="2018-07" db="EMBL/GenBank/DDBJ databases">
        <title>Marsedoiliclastica nanhaica gen. nov. sp. nov., a novel marine hydrocarbonoclastic bacterium isolated from an in-situ enriched hydrocarbon-degrading consortium in deep-sea sediment.</title>
        <authorList>
            <person name="Dong C."/>
            <person name="Ma T."/>
            <person name="Liu R."/>
            <person name="Shao Z."/>
        </authorList>
    </citation>
    <scope>NUCLEOTIDE SEQUENCE [LARGE SCALE GENOMIC DNA]</scope>
    <source>
        <strain evidence="8">soil36-7</strain>
    </source>
</reference>
<dbReference type="AlphaFoldDB" id="A0A4P7XKI6"/>
<evidence type="ECO:0000256" key="1">
    <source>
        <dbReference type="ARBA" id="ARBA00004370"/>
    </source>
</evidence>
<evidence type="ECO:0000256" key="4">
    <source>
        <dbReference type="ARBA" id="ARBA00022989"/>
    </source>
</evidence>
<comment type="subcellular location">
    <subcellularLocation>
        <location evidence="6">Cell membrane</location>
        <topology evidence="6">Multi-pass membrane protein</topology>
    </subcellularLocation>
    <subcellularLocation>
        <location evidence="1">Membrane</location>
    </subcellularLocation>
</comment>
<dbReference type="EMBL" id="CP031093">
    <property type="protein sequence ID" value="QCF27736.1"/>
    <property type="molecule type" value="Genomic_DNA"/>
</dbReference>
<keyword evidence="3 6" id="KW-0812">Transmembrane</keyword>
<dbReference type="CDD" id="cd06662">
    <property type="entry name" value="SURF1"/>
    <property type="match status" value="1"/>
</dbReference>
<proteinExistence type="inferred from homology"/>
<gene>
    <name evidence="7" type="ORF">soil367_00265</name>
</gene>
<name>A0A4P7XKI6_9ALTE</name>
<sequence length="234" mass="26666">MRNHHWQPDWRLWLVALVLFPLLIWLGFWQLGRAEEKIQLEKNWQELAPVQWPLSADAAEGQPILLEGHYMPGKQWLLDNRTRNGQAGYEILSLFQPTVGPVVVVNRGWIPGTRDRSVLPDIPVSGDRQRVESRRAPWPAPPILGGVEEPVGWPKRVQFLTHELALMHVDAPVSEHFLRLANSGQPGALRIDWEPPHSGVSTHYGYAVQWFGLAIALCVLTLVASFRRDREPDK</sequence>
<dbReference type="InterPro" id="IPR002994">
    <property type="entry name" value="Surf1/Shy1"/>
</dbReference>
<evidence type="ECO:0000256" key="6">
    <source>
        <dbReference type="RuleBase" id="RU363076"/>
    </source>
</evidence>
<organism evidence="7 8">
    <name type="scientific">Hydrocarboniclastica marina</name>
    <dbReference type="NCBI Taxonomy" id="2259620"/>
    <lineage>
        <taxon>Bacteria</taxon>
        <taxon>Pseudomonadati</taxon>
        <taxon>Pseudomonadota</taxon>
        <taxon>Gammaproteobacteria</taxon>
        <taxon>Alteromonadales</taxon>
        <taxon>Alteromonadaceae</taxon>
        <taxon>Hydrocarboniclastica</taxon>
    </lineage>
</organism>
<dbReference type="PANTHER" id="PTHR23427:SF2">
    <property type="entry name" value="SURFEIT LOCUS PROTEIN 1"/>
    <property type="match status" value="1"/>
</dbReference>
<dbReference type="PANTHER" id="PTHR23427">
    <property type="entry name" value="SURFEIT LOCUS PROTEIN"/>
    <property type="match status" value="1"/>
</dbReference>
<evidence type="ECO:0000256" key="2">
    <source>
        <dbReference type="ARBA" id="ARBA00007165"/>
    </source>
</evidence>
<dbReference type="PROSITE" id="PS50895">
    <property type="entry name" value="SURF1"/>
    <property type="match status" value="1"/>
</dbReference>
<accession>A0A4P7XKI6</accession>
<evidence type="ECO:0000256" key="5">
    <source>
        <dbReference type="ARBA" id="ARBA00023136"/>
    </source>
</evidence>
<dbReference type="Proteomes" id="UP000298049">
    <property type="component" value="Chromosome"/>
</dbReference>
<dbReference type="InterPro" id="IPR045214">
    <property type="entry name" value="Surf1/Surf4"/>
</dbReference>
<dbReference type="KEGG" id="hmi:soil367_00265"/>
<evidence type="ECO:0000313" key="7">
    <source>
        <dbReference type="EMBL" id="QCF27736.1"/>
    </source>
</evidence>
<evidence type="ECO:0000256" key="3">
    <source>
        <dbReference type="ARBA" id="ARBA00022692"/>
    </source>
</evidence>
<keyword evidence="5 6" id="KW-0472">Membrane</keyword>
<dbReference type="OrthoDB" id="9789940at2"/>
<keyword evidence="8" id="KW-1185">Reference proteome</keyword>
<keyword evidence="6" id="KW-1003">Cell membrane</keyword>
<keyword evidence="4 6" id="KW-1133">Transmembrane helix</keyword>
<feature type="transmembrane region" description="Helical" evidence="6">
    <location>
        <begin position="12"/>
        <end position="32"/>
    </location>
</feature>
<comment type="similarity">
    <text evidence="2 6">Belongs to the SURF1 family.</text>
</comment>
<protein>
    <recommendedName>
        <fullName evidence="6">SURF1-like protein</fullName>
    </recommendedName>
</protein>
<dbReference type="GO" id="GO:0005886">
    <property type="term" value="C:plasma membrane"/>
    <property type="evidence" value="ECO:0007669"/>
    <property type="project" value="UniProtKB-SubCell"/>
</dbReference>
<evidence type="ECO:0000313" key="8">
    <source>
        <dbReference type="Proteomes" id="UP000298049"/>
    </source>
</evidence>
<dbReference type="Pfam" id="PF02104">
    <property type="entry name" value="SURF1"/>
    <property type="match status" value="1"/>
</dbReference>